<dbReference type="GO" id="GO:0003688">
    <property type="term" value="F:DNA replication origin binding"/>
    <property type="evidence" value="ECO:0007669"/>
    <property type="project" value="TreeGrafter"/>
</dbReference>
<keyword evidence="11" id="KW-1185">Reference proteome</keyword>
<accession>A0A4Y2L4A1</accession>
<comment type="function">
    <text evidence="7">Component of the origin recognition complex (ORC) that binds origins of replication.</text>
</comment>
<evidence type="ECO:0000313" key="10">
    <source>
        <dbReference type="EMBL" id="GBN09259.1"/>
    </source>
</evidence>
<gene>
    <name evidence="10" type="primary">orc4</name>
    <name evidence="10" type="ORF">AVEN_188308_1</name>
</gene>
<evidence type="ECO:0000256" key="5">
    <source>
        <dbReference type="ARBA" id="ARBA00023125"/>
    </source>
</evidence>
<keyword evidence="6 7" id="KW-0539">Nucleus</keyword>
<evidence type="ECO:0000256" key="1">
    <source>
        <dbReference type="ARBA" id="ARBA00004123"/>
    </source>
</evidence>
<dbReference type="EMBL" id="BGPR01005336">
    <property type="protein sequence ID" value="GBN09259.1"/>
    <property type="molecule type" value="Genomic_DNA"/>
</dbReference>
<protein>
    <recommendedName>
        <fullName evidence="3 7">Origin recognition complex subunit 4</fullName>
    </recommendedName>
</protein>
<keyword evidence="5 7" id="KW-0238">DNA-binding</keyword>
<evidence type="ECO:0000256" key="2">
    <source>
        <dbReference type="ARBA" id="ARBA00005334"/>
    </source>
</evidence>
<evidence type="ECO:0000259" key="8">
    <source>
        <dbReference type="Pfam" id="PF13401"/>
    </source>
</evidence>
<dbReference type="PANTHER" id="PTHR12087">
    <property type="entry name" value="ORIGIN RECOGNITION COMPLEX SUBUNIT 4"/>
    <property type="match status" value="1"/>
</dbReference>
<sequence>MSFELWTELLVALRNQLKPYGYSGHLLQVFEPKKKHLEDIMKRTALMSESTSVLILGGVGSGKSALLESALESVFQNHQVKENMLHIALDGLVHTTDDLALEDISRQLKSQELENISAESFSEKLRFLLSTLKSGTKESKSVLFILDNFELFCSHKNQNLLYNLFDIAQLQQTPVCIIGMCSRPDLLQVLENRVNSRFSHQKILLYNDITLNEYINCTKDFLCLDNFIDEKFQKRWNADIKSLLKEAAVKKVLENCFNCSQSLRDLKQLLHLVTMNIEESHLKLTVKDFEEAYEHYCSSDSKAAVMQGLSILEVALIIAMMHLTEIYDNEPFNFEIVFNELGRFLRNRLKCNVEKPVVMKAFEHLLDLELIKSSGDSASNVLKRYMLVRLSVTPNEVREAVENNQILPVALKQWAKSSIDG</sequence>
<evidence type="ECO:0000256" key="6">
    <source>
        <dbReference type="ARBA" id="ARBA00023242"/>
    </source>
</evidence>
<dbReference type="InterPro" id="IPR032705">
    <property type="entry name" value="ORC4_C"/>
</dbReference>
<name>A0A4Y2L4A1_ARAVE</name>
<comment type="similarity">
    <text evidence="2 7">Belongs to the ORC4 family.</text>
</comment>
<dbReference type="GO" id="GO:0005664">
    <property type="term" value="C:nuclear origin of replication recognition complex"/>
    <property type="evidence" value="ECO:0007669"/>
    <property type="project" value="TreeGrafter"/>
</dbReference>
<dbReference type="InterPro" id="IPR027417">
    <property type="entry name" value="P-loop_NTPase"/>
</dbReference>
<dbReference type="Proteomes" id="UP000499080">
    <property type="component" value="Unassembled WGS sequence"/>
</dbReference>
<evidence type="ECO:0000259" key="9">
    <source>
        <dbReference type="Pfam" id="PF14629"/>
    </source>
</evidence>
<dbReference type="PANTHER" id="PTHR12087:SF0">
    <property type="entry name" value="ORIGIN RECOGNITION COMPLEX SUBUNIT 4"/>
    <property type="match status" value="1"/>
</dbReference>
<feature type="domain" description="Origin recognition complex subunit 4 C-terminal" evidence="9">
    <location>
        <begin position="225"/>
        <end position="401"/>
    </location>
</feature>
<dbReference type="SUPFAM" id="SSF52540">
    <property type="entry name" value="P-loop containing nucleoside triphosphate hydrolases"/>
    <property type="match status" value="1"/>
</dbReference>
<dbReference type="GO" id="GO:0006270">
    <property type="term" value="P:DNA replication initiation"/>
    <property type="evidence" value="ECO:0007669"/>
    <property type="project" value="TreeGrafter"/>
</dbReference>
<evidence type="ECO:0000256" key="4">
    <source>
        <dbReference type="ARBA" id="ARBA00022705"/>
    </source>
</evidence>
<dbReference type="InterPro" id="IPR016527">
    <property type="entry name" value="ORC4"/>
</dbReference>
<dbReference type="Pfam" id="PF14629">
    <property type="entry name" value="ORC4_C"/>
    <property type="match status" value="1"/>
</dbReference>
<feature type="domain" description="ORC1/DEAH AAA+ ATPase" evidence="8">
    <location>
        <begin position="50"/>
        <end position="181"/>
    </location>
</feature>
<dbReference type="AlphaFoldDB" id="A0A4Y2L4A1"/>
<evidence type="ECO:0000256" key="3">
    <source>
        <dbReference type="ARBA" id="ARBA00019083"/>
    </source>
</evidence>
<dbReference type="OrthoDB" id="343623at2759"/>
<evidence type="ECO:0000256" key="7">
    <source>
        <dbReference type="PIRNR" id="PIRNR007858"/>
    </source>
</evidence>
<comment type="caution">
    <text evidence="10">The sequence shown here is derived from an EMBL/GenBank/DDBJ whole genome shotgun (WGS) entry which is preliminary data.</text>
</comment>
<proteinExistence type="inferred from homology"/>
<evidence type="ECO:0000313" key="11">
    <source>
        <dbReference type="Proteomes" id="UP000499080"/>
    </source>
</evidence>
<dbReference type="PIRSF" id="PIRSF007858">
    <property type="entry name" value="ORC4"/>
    <property type="match status" value="1"/>
</dbReference>
<reference evidence="10 11" key="1">
    <citation type="journal article" date="2019" name="Sci. Rep.">
        <title>Orb-weaving spider Araneus ventricosus genome elucidates the spidroin gene catalogue.</title>
        <authorList>
            <person name="Kono N."/>
            <person name="Nakamura H."/>
            <person name="Ohtoshi R."/>
            <person name="Moran D.A.P."/>
            <person name="Shinohara A."/>
            <person name="Yoshida Y."/>
            <person name="Fujiwara M."/>
            <person name="Mori M."/>
            <person name="Tomita M."/>
            <person name="Arakawa K."/>
        </authorList>
    </citation>
    <scope>NUCLEOTIDE SEQUENCE [LARGE SCALE GENOMIC DNA]</scope>
</reference>
<dbReference type="Pfam" id="PF13401">
    <property type="entry name" value="AAA_22"/>
    <property type="match status" value="1"/>
</dbReference>
<dbReference type="Gene3D" id="3.40.50.300">
    <property type="entry name" value="P-loop containing nucleotide triphosphate hydrolases"/>
    <property type="match status" value="1"/>
</dbReference>
<keyword evidence="4 7" id="KW-0235">DNA replication</keyword>
<organism evidence="10 11">
    <name type="scientific">Araneus ventricosus</name>
    <name type="common">Orbweaver spider</name>
    <name type="synonym">Epeira ventricosa</name>
    <dbReference type="NCBI Taxonomy" id="182803"/>
    <lineage>
        <taxon>Eukaryota</taxon>
        <taxon>Metazoa</taxon>
        <taxon>Ecdysozoa</taxon>
        <taxon>Arthropoda</taxon>
        <taxon>Chelicerata</taxon>
        <taxon>Arachnida</taxon>
        <taxon>Araneae</taxon>
        <taxon>Araneomorphae</taxon>
        <taxon>Entelegynae</taxon>
        <taxon>Araneoidea</taxon>
        <taxon>Araneidae</taxon>
        <taxon>Araneus</taxon>
    </lineage>
</organism>
<comment type="subcellular location">
    <subcellularLocation>
        <location evidence="1 7">Nucleus</location>
    </subcellularLocation>
</comment>
<dbReference type="InterPro" id="IPR049945">
    <property type="entry name" value="AAA_22"/>
</dbReference>